<dbReference type="InterPro" id="IPR007345">
    <property type="entry name" value="Polysacch_pyruvyl_Trfase"/>
</dbReference>
<keyword evidence="3" id="KW-1185">Reference proteome</keyword>
<evidence type="ECO:0000313" key="2">
    <source>
        <dbReference type="EMBL" id="MFC6760220.1"/>
    </source>
</evidence>
<dbReference type="Proteomes" id="UP001596353">
    <property type="component" value="Unassembled WGS sequence"/>
</dbReference>
<organism evidence="2 3">
    <name type="scientific">Sulfitobacter porphyrae</name>
    <dbReference type="NCBI Taxonomy" id="1246864"/>
    <lineage>
        <taxon>Bacteria</taxon>
        <taxon>Pseudomonadati</taxon>
        <taxon>Pseudomonadota</taxon>
        <taxon>Alphaproteobacteria</taxon>
        <taxon>Rhodobacterales</taxon>
        <taxon>Roseobacteraceae</taxon>
        <taxon>Sulfitobacter</taxon>
    </lineage>
</organism>
<evidence type="ECO:0000313" key="3">
    <source>
        <dbReference type="Proteomes" id="UP001596353"/>
    </source>
</evidence>
<feature type="domain" description="Polysaccharide pyruvyl transferase" evidence="1">
    <location>
        <begin position="6"/>
        <end position="297"/>
    </location>
</feature>
<evidence type="ECO:0000259" key="1">
    <source>
        <dbReference type="Pfam" id="PF04230"/>
    </source>
</evidence>
<accession>A0ABW2B3D7</accession>
<dbReference type="Pfam" id="PF04230">
    <property type="entry name" value="PS_pyruv_trans"/>
    <property type="match status" value="1"/>
</dbReference>
<gene>
    <name evidence="2" type="ORF">ACFQFQ_13125</name>
</gene>
<proteinExistence type="predicted"/>
<dbReference type="EMBL" id="JBHSWG010000001">
    <property type="protein sequence ID" value="MFC6760220.1"/>
    <property type="molecule type" value="Genomic_DNA"/>
</dbReference>
<keyword evidence="2" id="KW-0808">Transferase</keyword>
<dbReference type="GO" id="GO:0016740">
    <property type="term" value="F:transferase activity"/>
    <property type="evidence" value="ECO:0007669"/>
    <property type="project" value="UniProtKB-KW"/>
</dbReference>
<name>A0ABW2B3D7_9RHOB</name>
<sequence length="414" mass="43723">MFDMLNFGDLMFPVVAAHELGQRGYRVQALSPTGATVALKQAMPTRPIWSALDPDRQFAGMLIGGGYLVHTHRMDSLREYRGQGIGAAVAPAVWLGSTLAAALCDLPLAWNAPGVPHPLRPGVDALAAAAFGSADYLSLRDAGSARMAKAPMAKIVPDPILGLARVWPREGLADDFLRLCAQMGLERQDRILAVHVRQRSLGGEPIPAFADGLAAACVSLDLTPVLIGLGTAHSDDRIAREITAALRDRGIAAAALDRPEGLRDVAALLAHARAYAGSSLHGYIAAAAYGVPGILVARPAYRKFDGLVAHLERPGDLVNSWDAALAALPGTCAALQTRLPDAVPEQLCQHWDNIAAAFGAGPAPKRQARLRFAALAMRAGLEQAGPDWAMTPFTTAKDRAAALDGTDLLEMEPF</sequence>
<comment type="caution">
    <text evidence="2">The sequence shown here is derived from an EMBL/GenBank/DDBJ whole genome shotgun (WGS) entry which is preliminary data.</text>
</comment>
<protein>
    <submittedName>
        <fullName evidence="2">Polysaccharide pyruvyl transferase family protein</fullName>
    </submittedName>
</protein>
<reference evidence="3" key="1">
    <citation type="journal article" date="2019" name="Int. J. Syst. Evol. Microbiol.">
        <title>The Global Catalogue of Microorganisms (GCM) 10K type strain sequencing project: providing services to taxonomists for standard genome sequencing and annotation.</title>
        <authorList>
            <consortium name="The Broad Institute Genomics Platform"/>
            <consortium name="The Broad Institute Genome Sequencing Center for Infectious Disease"/>
            <person name="Wu L."/>
            <person name="Ma J."/>
        </authorList>
    </citation>
    <scope>NUCLEOTIDE SEQUENCE [LARGE SCALE GENOMIC DNA]</scope>
    <source>
        <strain evidence="3">CCUG 66188</strain>
    </source>
</reference>